<name>A0ABT2EKK0_9BACT</name>
<dbReference type="PANTHER" id="PTHR34696:SF1">
    <property type="entry name" value="PHOSPHORIBOSYLFORMYLGLYCINAMIDINE SYNTHASE SUBUNIT PURS"/>
    <property type="match status" value="1"/>
</dbReference>
<dbReference type="InterPro" id="IPR036604">
    <property type="entry name" value="PurS-like_sf"/>
</dbReference>
<keyword evidence="1" id="KW-0963">Cytoplasm</keyword>
<keyword evidence="5" id="KW-0067">ATP-binding</keyword>
<dbReference type="Proteomes" id="UP001204798">
    <property type="component" value="Unassembled WGS sequence"/>
</dbReference>
<keyword evidence="8" id="KW-1185">Reference proteome</keyword>
<dbReference type="Pfam" id="PF02700">
    <property type="entry name" value="PurS"/>
    <property type="match status" value="1"/>
</dbReference>
<accession>A0ABT2EKK0</accession>
<keyword evidence="4" id="KW-0658">Purine biosynthesis</keyword>
<comment type="caution">
    <text evidence="7">The sequence shown here is derived from an EMBL/GenBank/DDBJ whole genome shotgun (WGS) entry which is preliminary data.</text>
</comment>
<keyword evidence="2 7" id="KW-0436">Ligase</keyword>
<evidence type="ECO:0000313" key="7">
    <source>
        <dbReference type="EMBL" id="MCS3917996.1"/>
    </source>
</evidence>
<reference evidence="7 8" key="1">
    <citation type="submission" date="2022-08" db="EMBL/GenBank/DDBJ databases">
        <title>Bacterial and archaeal communities from various locations to study Microbial Dark Matter (Phase II).</title>
        <authorList>
            <person name="Stepanauskas R."/>
        </authorList>
    </citation>
    <scope>NUCLEOTIDE SEQUENCE [LARGE SCALE GENOMIC DNA]</scope>
    <source>
        <strain evidence="7 8">PD1</strain>
    </source>
</reference>
<evidence type="ECO:0000313" key="8">
    <source>
        <dbReference type="Proteomes" id="UP001204798"/>
    </source>
</evidence>
<protein>
    <recommendedName>
        <fullName evidence="6">Phosphoribosylformylglycinamidine synthase subunit PurS</fullName>
    </recommendedName>
</protein>
<evidence type="ECO:0000256" key="5">
    <source>
        <dbReference type="ARBA" id="ARBA00022840"/>
    </source>
</evidence>
<evidence type="ECO:0000256" key="3">
    <source>
        <dbReference type="ARBA" id="ARBA00022741"/>
    </source>
</evidence>
<gene>
    <name evidence="7" type="ORF">M2350_000393</name>
</gene>
<evidence type="ECO:0000256" key="1">
    <source>
        <dbReference type="ARBA" id="ARBA00022490"/>
    </source>
</evidence>
<dbReference type="Gene3D" id="3.30.1280.10">
    <property type="entry name" value="Phosphoribosylformylglycinamidine synthase subunit PurS"/>
    <property type="match status" value="1"/>
</dbReference>
<evidence type="ECO:0000256" key="2">
    <source>
        <dbReference type="ARBA" id="ARBA00022598"/>
    </source>
</evidence>
<dbReference type="SUPFAM" id="SSF82697">
    <property type="entry name" value="PurS-like"/>
    <property type="match status" value="1"/>
</dbReference>
<dbReference type="EMBL" id="JANUCP010000001">
    <property type="protein sequence ID" value="MCS3917996.1"/>
    <property type="molecule type" value="Genomic_DNA"/>
</dbReference>
<dbReference type="InterPro" id="IPR003850">
    <property type="entry name" value="PurS"/>
</dbReference>
<evidence type="ECO:0000256" key="6">
    <source>
        <dbReference type="NCBIfam" id="TIGR00302"/>
    </source>
</evidence>
<keyword evidence="3" id="KW-0547">Nucleotide-binding</keyword>
<dbReference type="NCBIfam" id="TIGR00302">
    <property type="entry name" value="phosphoribosylformylglycinamidine synthase subunit PurS"/>
    <property type="match status" value="1"/>
</dbReference>
<dbReference type="PANTHER" id="PTHR34696">
    <property type="entry name" value="PHOSPHORIBOSYLFORMYLGLYCINAMIDINE SYNTHASE SUBUNIT PURS"/>
    <property type="match status" value="1"/>
</dbReference>
<dbReference type="GO" id="GO:0004642">
    <property type="term" value="F:phosphoribosylformylglycinamidine synthase activity"/>
    <property type="evidence" value="ECO:0007669"/>
    <property type="project" value="UniProtKB-EC"/>
</dbReference>
<evidence type="ECO:0000256" key="4">
    <source>
        <dbReference type="ARBA" id="ARBA00022755"/>
    </source>
</evidence>
<proteinExistence type="predicted"/>
<dbReference type="NCBIfam" id="NF004630">
    <property type="entry name" value="PRK05974.1"/>
    <property type="match status" value="1"/>
</dbReference>
<organism evidence="7 8">
    <name type="scientific">Candidatus Fervidibacter sacchari</name>
    <dbReference type="NCBI Taxonomy" id="1448929"/>
    <lineage>
        <taxon>Bacteria</taxon>
        <taxon>Candidatus Fervidibacterota</taxon>
        <taxon>Candidatus Fervidibacter</taxon>
    </lineage>
</organism>
<sequence>MRLKASLDDAQGRVVERALRNLGYDKVQKVRIGKLIEVWLDENVNSDEAKGQVEAMCRQLLANPVVEEFEVRMDL</sequence>